<name>A0ABS2RD36_9BACI</name>
<evidence type="ECO:0000313" key="1">
    <source>
        <dbReference type="EMBL" id="MBM7717567.1"/>
    </source>
</evidence>
<reference evidence="1 2" key="1">
    <citation type="submission" date="2021-01" db="EMBL/GenBank/DDBJ databases">
        <title>Genomic Encyclopedia of Type Strains, Phase IV (KMG-IV): sequencing the most valuable type-strain genomes for metagenomic binning, comparative biology and taxonomic classification.</title>
        <authorList>
            <person name="Goeker M."/>
        </authorList>
    </citation>
    <scope>NUCLEOTIDE SEQUENCE [LARGE SCALE GENOMIC DNA]</scope>
    <source>
        <strain evidence="1 2">DSM 105453</strain>
    </source>
</reference>
<dbReference type="EMBL" id="JAFBFH010000055">
    <property type="protein sequence ID" value="MBM7717567.1"/>
    <property type="molecule type" value="Genomic_DNA"/>
</dbReference>
<keyword evidence="2" id="KW-1185">Reference proteome</keyword>
<organism evidence="1 2">
    <name type="scientific">Siminovitchia thermophila</name>
    <dbReference type="NCBI Taxonomy" id="1245522"/>
    <lineage>
        <taxon>Bacteria</taxon>
        <taxon>Bacillati</taxon>
        <taxon>Bacillota</taxon>
        <taxon>Bacilli</taxon>
        <taxon>Bacillales</taxon>
        <taxon>Bacillaceae</taxon>
        <taxon>Siminovitchia</taxon>
    </lineage>
</organism>
<proteinExistence type="predicted"/>
<accession>A0ABS2RD36</accession>
<sequence length="51" mass="5708">MAAKAIIDNVAVPSVFRKRFYLDELIVIDLLFLQVSSSPGSKTVQTELVQR</sequence>
<evidence type="ECO:0000313" key="2">
    <source>
        <dbReference type="Proteomes" id="UP000823485"/>
    </source>
</evidence>
<dbReference type="Proteomes" id="UP000823485">
    <property type="component" value="Unassembled WGS sequence"/>
</dbReference>
<comment type="caution">
    <text evidence="1">The sequence shown here is derived from an EMBL/GenBank/DDBJ whole genome shotgun (WGS) entry which is preliminary data.</text>
</comment>
<gene>
    <name evidence="1" type="ORF">JOC94_004596</name>
</gene>
<protein>
    <submittedName>
        <fullName evidence="1">Uncharacterized protein</fullName>
    </submittedName>
</protein>